<proteinExistence type="predicted"/>
<dbReference type="Proteomes" id="UP000320580">
    <property type="component" value="Chromosome"/>
</dbReference>
<evidence type="ECO:0000313" key="3">
    <source>
        <dbReference type="Proteomes" id="UP000320580"/>
    </source>
</evidence>
<dbReference type="Gene3D" id="3.10.490.10">
    <property type="entry name" value="Gamma-glutamyl cyclotransferase-like"/>
    <property type="match status" value="1"/>
</dbReference>
<dbReference type="RefSeq" id="WP_146479841.1">
    <property type="nucleotide sequence ID" value="NZ_CP042266.1"/>
</dbReference>
<dbReference type="EMBL" id="CP042266">
    <property type="protein sequence ID" value="QDY76545.1"/>
    <property type="molecule type" value="Genomic_DNA"/>
</dbReference>
<sequence>MSGTPPRPVRPDPRPAAAGAPPDRVWYASYGSNTDPGRLRAYLRGGRPAGAARPTPGCRDPRPPERTIPLELPGTLHFATWSPVWSGGRAFWDPDAEGTTWARAHLITLGQFSDIAAQEMYRAPGPGTDLDLTEALARGRATVGPGRYETLVCPGFVAGLPVLAFTAPWRCGEVPGVSPSAGYLRHLAAGLLDAGAWKASAVARYLAAAPGAAGWTPERVAALTAGTSGDPRRPTS</sequence>
<dbReference type="KEGG" id="sqz:FQU76_08375"/>
<protein>
    <submittedName>
        <fullName evidence="2">Histone deacetylase</fullName>
    </submittedName>
</protein>
<dbReference type="AlphaFoldDB" id="A0A5B8J449"/>
<reference evidence="2 3" key="1">
    <citation type="submission" date="2019-07" db="EMBL/GenBank/DDBJ databases">
        <authorList>
            <person name="Zhu P."/>
        </authorList>
    </citation>
    <scope>NUCLEOTIDE SEQUENCE [LARGE SCALE GENOMIC DNA]</scope>
    <source>
        <strain evidence="2 3">SSL-25</strain>
    </source>
</reference>
<gene>
    <name evidence="2" type="ORF">FQU76_08375</name>
</gene>
<feature type="region of interest" description="Disordered" evidence="1">
    <location>
        <begin position="1"/>
        <end position="63"/>
    </location>
</feature>
<dbReference type="OrthoDB" id="3470041at2"/>
<organism evidence="2 3">
    <name type="scientific">Streptomyces qinzhouensis</name>
    <dbReference type="NCBI Taxonomy" id="2599401"/>
    <lineage>
        <taxon>Bacteria</taxon>
        <taxon>Bacillati</taxon>
        <taxon>Actinomycetota</taxon>
        <taxon>Actinomycetes</taxon>
        <taxon>Kitasatosporales</taxon>
        <taxon>Streptomycetaceae</taxon>
        <taxon>Streptomyces</taxon>
    </lineage>
</organism>
<name>A0A5B8J449_9ACTN</name>
<keyword evidence="3" id="KW-1185">Reference proteome</keyword>
<evidence type="ECO:0000313" key="2">
    <source>
        <dbReference type="EMBL" id="QDY76545.1"/>
    </source>
</evidence>
<accession>A0A5B8J449</accession>
<evidence type="ECO:0000256" key="1">
    <source>
        <dbReference type="SAM" id="MobiDB-lite"/>
    </source>
</evidence>
<feature type="compositionally biased region" description="Low complexity" evidence="1">
    <location>
        <begin position="15"/>
        <end position="25"/>
    </location>
</feature>